<dbReference type="AlphaFoldDB" id="A0AAV7R6Y2"/>
<name>A0AAV7R6Y2_PLEWA</name>
<comment type="caution">
    <text evidence="8">The sequence shown here is derived from an EMBL/GenBank/DDBJ whole genome shotgun (WGS) entry which is preliminary data.</text>
</comment>
<dbReference type="SUPFAM" id="SSF52540">
    <property type="entry name" value="P-loop containing nucleoside triphosphate hydrolases"/>
    <property type="match status" value="1"/>
</dbReference>
<organism evidence="8 9">
    <name type="scientific">Pleurodeles waltl</name>
    <name type="common">Iberian ribbed newt</name>
    <dbReference type="NCBI Taxonomy" id="8319"/>
    <lineage>
        <taxon>Eukaryota</taxon>
        <taxon>Metazoa</taxon>
        <taxon>Chordata</taxon>
        <taxon>Craniata</taxon>
        <taxon>Vertebrata</taxon>
        <taxon>Euteleostomi</taxon>
        <taxon>Amphibia</taxon>
        <taxon>Batrachia</taxon>
        <taxon>Caudata</taxon>
        <taxon>Salamandroidea</taxon>
        <taxon>Salamandridae</taxon>
        <taxon>Pleurodelinae</taxon>
        <taxon>Pleurodeles</taxon>
    </lineage>
</organism>
<dbReference type="InterPro" id="IPR027417">
    <property type="entry name" value="P-loop_NTPase"/>
</dbReference>
<evidence type="ECO:0000259" key="7">
    <source>
        <dbReference type="PROSITE" id="PS51721"/>
    </source>
</evidence>
<feature type="compositionally biased region" description="Basic and acidic residues" evidence="6">
    <location>
        <begin position="145"/>
        <end position="154"/>
    </location>
</feature>
<keyword evidence="9" id="KW-1185">Reference proteome</keyword>
<keyword evidence="1" id="KW-0597">Phosphoprotein</keyword>
<dbReference type="PROSITE" id="PS51721">
    <property type="entry name" value="G_CP"/>
    <property type="match status" value="1"/>
</dbReference>
<evidence type="ECO:0000256" key="3">
    <source>
        <dbReference type="ARBA" id="ARBA00023134"/>
    </source>
</evidence>
<evidence type="ECO:0000313" key="8">
    <source>
        <dbReference type="EMBL" id="KAJ1147086.1"/>
    </source>
</evidence>
<feature type="region of interest" description="Disordered" evidence="6">
    <location>
        <begin position="624"/>
        <end position="699"/>
    </location>
</feature>
<gene>
    <name evidence="8" type="ORF">NDU88_013333</name>
</gene>
<evidence type="ECO:0000313" key="9">
    <source>
        <dbReference type="Proteomes" id="UP001066276"/>
    </source>
</evidence>
<feature type="compositionally biased region" description="Basic and acidic residues" evidence="6">
    <location>
        <begin position="89"/>
        <end position="105"/>
    </location>
</feature>
<dbReference type="GO" id="GO:0005525">
    <property type="term" value="F:GTP binding"/>
    <property type="evidence" value="ECO:0007669"/>
    <property type="project" value="UniProtKB-KW"/>
</dbReference>
<feature type="compositionally biased region" description="Basic residues" evidence="6">
    <location>
        <begin position="78"/>
        <end position="88"/>
    </location>
</feature>
<dbReference type="PANTHER" id="PTHR45709">
    <property type="entry name" value="LARGE SUBUNIT GTPASE 1 HOMOLOG-RELATED"/>
    <property type="match status" value="1"/>
</dbReference>
<evidence type="ECO:0000256" key="5">
    <source>
        <dbReference type="ARBA" id="ARBA00039902"/>
    </source>
</evidence>
<feature type="domain" description="CP-type G" evidence="7">
    <location>
        <begin position="253"/>
        <end position="493"/>
    </location>
</feature>
<dbReference type="GO" id="GO:0003924">
    <property type="term" value="F:GTPase activity"/>
    <property type="evidence" value="ECO:0007669"/>
    <property type="project" value="InterPro"/>
</dbReference>
<evidence type="ECO:0000256" key="2">
    <source>
        <dbReference type="ARBA" id="ARBA00022741"/>
    </source>
</evidence>
<feature type="compositionally biased region" description="Basic and acidic residues" evidence="6">
    <location>
        <begin position="113"/>
        <end position="124"/>
    </location>
</feature>
<dbReference type="PANTHER" id="PTHR45709:SF3">
    <property type="entry name" value="GUANINE NUCLEOTIDE-BINDING PROTEIN-LIKE 1"/>
    <property type="match status" value="1"/>
</dbReference>
<dbReference type="CDD" id="cd01857">
    <property type="entry name" value="HSR1_MMR1"/>
    <property type="match status" value="1"/>
</dbReference>
<keyword evidence="2" id="KW-0547">Nucleotide-binding</keyword>
<proteinExistence type="predicted"/>
<feature type="region of interest" description="Disordered" evidence="6">
    <location>
        <begin position="1"/>
        <end position="154"/>
    </location>
</feature>
<accession>A0AAV7R6Y2</accession>
<dbReference type="Pfam" id="PF01926">
    <property type="entry name" value="MMR_HSR1"/>
    <property type="match status" value="1"/>
</dbReference>
<dbReference type="Proteomes" id="UP001066276">
    <property type="component" value="Chromosome 6"/>
</dbReference>
<feature type="compositionally biased region" description="Polar residues" evidence="6">
    <location>
        <begin position="127"/>
        <end position="142"/>
    </location>
</feature>
<protein>
    <recommendedName>
        <fullName evidence="5">Guanine nucleotide-binding protein-like 1</fullName>
    </recommendedName>
</protein>
<keyword evidence="3" id="KW-0342">GTP-binding</keyword>
<feature type="compositionally biased region" description="Acidic residues" evidence="6">
    <location>
        <begin position="631"/>
        <end position="667"/>
    </location>
</feature>
<dbReference type="EMBL" id="JANPWB010000010">
    <property type="protein sequence ID" value="KAJ1147086.1"/>
    <property type="molecule type" value="Genomic_DNA"/>
</dbReference>
<comment type="function">
    <text evidence="4">Possible regulatory or functional link with the histocompatibility cluster.</text>
</comment>
<dbReference type="InterPro" id="IPR043358">
    <property type="entry name" value="GNL1-like"/>
</dbReference>
<sequence length="699" mass="79611">MLLACSRRKEAGWKPPIGSMRVRTQGQQKRTASSERASARSHGLLPLHMVGVKRSSAESQGALCGGVESTQAAEMPRKKPFSVKQKKKQLQDKRERKRGAPEGRRSSSNSRSGSHDRRPDHTDTSDSESLSMQVRRINQQPQVRRPGERGYDSNRYRLHFEKESREEIERRKKLAREKLLEPVPETELEVDIDDIYKPGSVLDFPKRPPWNYQMAKELLLAREEKSFLGYLENIYSTFNPTQLSYFEHNLETWRQLWRVLEMSDIILLITDIRHPVIHFSPALYDFVTRDMKKNIVLVLNKIDLAPPALVVAWKHYFQARFPEVRIVCFTSFPQQGAEDADPSTVFKKRRKRRKGYCTALGPKQLLQACEVITAGKVDLNSWKEKIERDTACAQLADVSDDEEEEEEEEAVLVEHQTDVAMELGAVCEELYKDGILTIGCVGFPNVGKSSLINGLVGRKVVSVSRTPGHTKYFQTYFLTPTVKLCDCPGLIFPSLVDRQQQILSGIYPIAQIQEPYTSVGYLSVRIPVPSLLKLKHPYVEEGTSESQKRTQWCAWDICEAWAEKRGYKTAKAARNDVYRAANSILRLAVDGRLCLCMRPPGYTAHKDNWENHPETADIAALQMSRRRDGSQESDEEEDEEISSSGEEEDEEKDRDADEEEEADEDGPTTEVSNAGSFKKPMKGKLSHKNLFELLGEDEC</sequence>
<reference evidence="8" key="1">
    <citation type="journal article" date="2022" name="bioRxiv">
        <title>Sequencing and chromosome-scale assembly of the giantPleurodeles waltlgenome.</title>
        <authorList>
            <person name="Brown T."/>
            <person name="Elewa A."/>
            <person name="Iarovenko S."/>
            <person name="Subramanian E."/>
            <person name="Araus A.J."/>
            <person name="Petzold A."/>
            <person name="Susuki M."/>
            <person name="Suzuki K.-i.T."/>
            <person name="Hayashi T."/>
            <person name="Toyoda A."/>
            <person name="Oliveira C."/>
            <person name="Osipova E."/>
            <person name="Leigh N.D."/>
            <person name="Simon A."/>
            <person name="Yun M.H."/>
        </authorList>
    </citation>
    <scope>NUCLEOTIDE SEQUENCE</scope>
    <source>
        <strain evidence="8">20211129_DDA</strain>
        <tissue evidence="8">Liver</tissue>
    </source>
</reference>
<evidence type="ECO:0000256" key="4">
    <source>
        <dbReference type="ARBA" id="ARBA00037770"/>
    </source>
</evidence>
<evidence type="ECO:0000256" key="6">
    <source>
        <dbReference type="SAM" id="MobiDB-lite"/>
    </source>
</evidence>
<evidence type="ECO:0000256" key="1">
    <source>
        <dbReference type="ARBA" id="ARBA00022553"/>
    </source>
</evidence>
<dbReference type="InterPro" id="IPR006073">
    <property type="entry name" value="GTP-bd"/>
</dbReference>
<dbReference type="InterPro" id="IPR030378">
    <property type="entry name" value="G_CP_dom"/>
</dbReference>
<dbReference type="Gene3D" id="3.40.50.300">
    <property type="entry name" value="P-loop containing nucleotide triphosphate hydrolases"/>
    <property type="match status" value="1"/>
</dbReference>